<accession>F4QQ80</accession>
<dbReference type="Pfam" id="PF04364">
    <property type="entry name" value="DNA_pol3_chi"/>
    <property type="match status" value="1"/>
</dbReference>
<dbReference type="PANTHER" id="PTHR38767">
    <property type="entry name" value="DNA POLYMERASE III SUBUNIT CHI"/>
    <property type="match status" value="1"/>
</dbReference>
<dbReference type="OrthoDB" id="9795973at2"/>
<evidence type="ECO:0000313" key="1">
    <source>
        <dbReference type="EMBL" id="EGF90367.1"/>
    </source>
</evidence>
<dbReference type="RefSeq" id="WP_006274170.1">
    <property type="nucleotide sequence ID" value="NZ_GL883079.1"/>
</dbReference>
<reference evidence="2" key="1">
    <citation type="submission" date="2011-03" db="EMBL/GenBank/DDBJ databases">
        <title>Draft genome sequence of Brevundimonas diminuta.</title>
        <authorList>
            <person name="Brown P.J.B."/>
            <person name="Buechlein A."/>
            <person name="Hemmerich C."/>
            <person name="Brun Y.V."/>
        </authorList>
    </citation>
    <scope>NUCLEOTIDE SEQUENCE [LARGE SCALE GENOMIC DNA]</scope>
    <source>
        <strain evidence="2">C19</strain>
    </source>
</reference>
<dbReference type="GO" id="GO:0003887">
    <property type="term" value="F:DNA-directed DNA polymerase activity"/>
    <property type="evidence" value="ECO:0007669"/>
    <property type="project" value="InterPro"/>
</dbReference>
<organism evidence="1 2">
    <name type="scientific">Asticcacaulis biprosthecium C19</name>
    <dbReference type="NCBI Taxonomy" id="715226"/>
    <lineage>
        <taxon>Bacteria</taxon>
        <taxon>Pseudomonadati</taxon>
        <taxon>Pseudomonadota</taxon>
        <taxon>Alphaproteobacteria</taxon>
        <taxon>Caulobacterales</taxon>
        <taxon>Caulobacteraceae</taxon>
        <taxon>Asticcacaulis</taxon>
    </lineage>
</organism>
<dbReference type="Gene3D" id="3.40.50.10110">
    <property type="entry name" value="DNA polymerase III subunit chi"/>
    <property type="match status" value="1"/>
</dbReference>
<dbReference type="EMBL" id="GL883079">
    <property type="protein sequence ID" value="EGF90367.1"/>
    <property type="molecule type" value="Genomic_DNA"/>
</dbReference>
<dbReference type="GO" id="GO:0006260">
    <property type="term" value="P:DNA replication"/>
    <property type="evidence" value="ECO:0007669"/>
    <property type="project" value="InterPro"/>
</dbReference>
<dbReference type="HOGENOM" id="CLU_131584_4_0_5"/>
<dbReference type="eggNOG" id="COG2927">
    <property type="taxonomic scope" value="Bacteria"/>
</dbReference>
<dbReference type="InterPro" id="IPR036768">
    <property type="entry name" value="PolIII_chi_sf"/>
</dbReference>
<dbReference type="GO" id="GO:0032298">
    <property type="term" value="P:positive regulation of DNA-templated DNA replication initiation"/>
    <property type="evidence" value="ECO:0007669"/>
    <property type="project" value="TreeGrafter"/>
</dbReference>
<dbReference type="InterPro" id="IPR007459">
    <property type="entry name" value="DNA_pol3_chi"/>
</dbReference>
<keyword evidence="2" id="KW-1185">Reference proteome</keyword>
<dbReference type="NCBIfam" id="NF004347">
    <property type="entry name" value="PRK05728.1-4"/>
    <property type="match status" value="1"/>
</dbReference>
<sequence>MPDIWFYHLETTPLDQALPDLLEKVAQKGWRAYVHGHEDDKISALNDRLWSYRPDSFLAHGREGDDLEGHQPVLLGTSGRMANKPQVYLSVSPTDLPDVSGLERCLIVFDGNDAEHLTWARGQWKQLKATGADLAYWKQNDRGRWEKMQ</sequence>
<dbReference type="GO" id="GO:0003677">
    <property type="term" value="F:DNA binding"/>
    <property type="evidence" value="ECO:0007669"/>
    <property type="project" value="InterPro"/>
</dbReference>
<evidence type="ECO:0000313" key="2">
    <source>
        <dbReference type="Proteomes" id="UP000006512"/>
    </source>
</evidence>
<dbReference type="STRING" id="715226.ABI_33880"/>
<dbReference type="SUPFAM" id="SSF102400">
    <property type="entry name" value="DNA polymerase III chi subunit"/>
    <property type="match status" value="1"/>
</dbReference>
<dbReference type="Proteomes" id="UP000006512">
    <property type="component" value="Unassembled WGS sequence"/>
</dbReference>
<proteinExistence type="predicted"/>
<dbReference type="PANTHER" id="PTHR38767:SF1">
    <property type="entry name" value="DNA POLYMERASE III SUBUNIT CHI"/>
    <property type="match status" value="1"/>
</dbReference>
<gene>
    <name evidence="1" type="ORF">ABI_33880</name>
</gene>
<dbReference type="AlphaFoldDB" id="F4QQ80"/>
<protein>
    <submittedName>
        <fullName evidence="1">DNA polymerase III chi subunit, HolC family protein</fullName>
    </submittedName>
</protein>
<name>F4QQ80_9CAUL</name>